<evidence type="ECO:0008006" key="3">
    <source>
        <dbReference type="Google" id="ProtNLM"/>
    </source>
</evidence>
<accession>A0AAV8A086</accession>
<dbReference type="Proteomes" id="UP001146793">
    <property type="component" value="Unassembled WGS sequence"/>
</dbReference>
<comment type="caution">
    <text evidence="1">The sequence shown here is derived from an EMBL/GenBank/DDBJ whole genome shotgun (WGS) entry which is preliminary data.</text>
</comment>
<reference evidence="1" key="1">
    <citation type="submission" date="2022-08" db="EMBL/GenBank/DDBJ databases">
        <title>Novel sulphate-reducing endosymbionts in the free-living metamonad Anaeramoeba.</title>
        <authorList>
            <person name="Jerlstrom-Hultqvist J."/>
            <person name="Cepicka I."/>
            <person name="Gallot-Lavallee L."/>
            <person name="Salas-Leiva D."/>
            <person name="Curtis B.A."/>
            <person name="Zahonova K."/>
            <person name="Pipaliya S."/>
            <person name="Dacks J."/>
            <person name="Roger A.J."/>
        </authorList>
    </citation>
    <scope>NUCLEOTIDE SEQUENCE</scope>
    <source>
        <strain evidence="1">Busselton2</strain>
    </source>
</reference>
<dbReference type="EMBL" id="JANTQA010000015">
    <property type="protein sequence ID" value="KAJ3447629.1"/>
    <property type="molecule type" value="Genomic_DNA"/>
</dbReference>
<name>A0AAV8A086_9EUKA</name>
<evidence type="ECO:0000313" key="2">
    <source>
        <dbReference type="Proteomes" id="UP001146793"/>
    </source>
</evidence>
<dbReference type="AlphaFoldDB" id="A0AAV8A086"/>
<sequence>MFPIKNDVQPFFCVQHFSLNINCSICTTTFRNYTQINENTNTTFRPRIVTFENGSFVTVWIDDYLGQYVITGKYNKSLSDSEYLKTEVQQISETYNQSTTPYFYQLFDIATISKNPENEFVVVFADENKKKIYLKIYQIDQENGNIQNTTDKIFVNTFQSVALTKIRISNIGNNEDDVIAITWEEYTNDAFSHLYVKLFSLNPDPKINSTMYLISDQLQREIQFPTSSIAKLGEKYFSVSWVDIGSTINLQLFNFSMDRDGESCINNVSKILKIDPEGSQSNNADSSEESTPIIVPAMANMGFGKEYENEDTLLLIWAYDKSIHALKYVLNETEQDHLSNSFSQKILQDVNVEASLPDVTWCGKDLFAVSFETCVDGDECKMEHDEVQKYMRAMVFSIMGDQINTKGDYIPYLEDNFYPFNKYSKIVDIGNNEIEVVYQAIADDKSYLHSQQIEVLTFELNNPISSPILFSHQDFNIDIPDDLFKISGGYNYQLSTNHSKLPDWFLSDLPENKFYGNVLYSKNTFTVEIDATVDICPITEQSQFDVKIIEYNYIDIKESGGHFFNPTIYLLLLITLFLL</sequence>
<protein>
    <recommendedName>
        <fullName evidence="3">C3H1-type domain-containing protein</fullName>
    </recommendedName>
</protein>
<organism evidence="1 2">
    <name type="scientific">Anaeramoeba flamelloides</name>
    <dbReference type="NCBI Taxonomy" id="1746091"/>
    <lineage>
        <taxon>Eukaryota</taxon>
        <taxon>Metamonada</taxon>
        <taxon>Anaeramoebidae</taxon>
        <taxon>Anaeramoeba</taxon>
    </lineage>
</organism>
<evidence type="ECO:0000313" key="1">
    <source>
        <dbReference type="EMBL" id="KAJ3447629.1"/>
    </source>
</evidence>
<gene>
    <name evidence="1" type="ORF">M0812_00101</name>
</gene>
<proteinExistence type="predicted"/>